<organism evidence="4 5">
    <name type="scientific">Neodothiora populina</name>
    <dbReference type="NCBI Taxonomy" id="2781224"/>
    <lineage>
        <taxon>Eukaryota</taxon>
        <taxon>Fungi</taxon>
        <taxon>Dikarya</taxon>
        <taxon>Ascomycota</taxon>
        <taxon>Pezizomycotina</taxon>
        <taxon>Dothideomycetes</taxon>
        <taxon>Dothideomycetidae</taxon>
        <taxon>Dothideales</taxon>
        <taxon>Dothioraceae</taxon>
        <taxon>Neodothiora</taxon>
    </lineage>
</organism>
<name>A0ABR3P7B0_9PEZI</name>
<comment type="caution">
    <text evidence="4">The sequence shown here is derived from an EMBL/GenBank/DDBJ whole genome shotgun (WGS) entry which is preliminary data.</text>
</comment>
<feature type="compositionally biased region" description="Basic and acidic residues" evidence="1">
    <location>
        <begin position="479"/>
        <end position="495"/>
    </location>
</feature>
<feature type="domain" description="Peptidase A1" evidence="3">
    <location>
        <begin position="8"/>
        <end position="379"/>
    </location>
</feature>
<dbReference type="SUPFAM" id="SSF50630">
    <property type="entry name" value="Acid proteases"/>
    <property type="match status" value="1"/>
</dbReference>
<evidence type="ECO:0000313" key="4">
    <source>
        <dbReference type="EMBL" id="KAL1302057.1"/>
    </source>
</evidence>
<feature type="region of interest" description="Disordered" evidence="1">
    <location>
        <begin position="469"/>
        <end position="562"/>
    </location>
</feature>
<reference evidence="4 5" key="1">
    <citation type="submission" date="2024-07" db="EMBL/GenBank/DDBJ databases">
        <title>Draft sequence of the Neodothiora populina.</title>
        <authorList>
            <person name="Drown D.D."/>
            <person name="Schuette U.S."/>
            <person name="Buechlein A.B."/>
            <person name="Rusch D.R."/>
            <person name="Winton L.W."/>
            <person name="Adams G.A."/>
        </authorList>
    </citation>
    <scope>NUCLEOTIDE SEQUENCE [LARGE SCALE GENOMIC DNA]</scope>
    <source>
        <strain evidence="4 5">CPC 39397</strain>
    </source>
</reference>
<evidence type="ECO:0000313" key="5">
    <source>
        <dbReference type="Proteomes" id="UP001562354"/>
    </source>
</evidence>
<keyword evidence="2" id="KW-1133">Transmembrane helix</keyword>
<feature type="transmembrane region" description="Helical" evidence="2">
    <location>
        <begin position="437"/>
        <end position="461"/>
    </location>
</feature>
<keyword evidence="2" id="KW-0472">Membrane</keyword>
<dbReference type="PANTHER" id="PTHR16861:SF4">
    <property type="entry name" value="SH3 DOMAIN PROTEIN (AFU_ORTHOLOGUE AFUA_1G13610)"/>
    <property type="match status" value="1"/>
</dbReference>
<feature type="compositionally biased region" description="Basic and acidic residues" evidence="1">
    <location>
        <begin position="510"/>
        <end position="555"/>
    </location>
</feature>
<keyword evidence="2" id="KW-0812">Transmembrane</keyword>
<dbReference type="Gene3D" id="2.40.70.10">
    <property type="entry name" value="Acid Proteases"/>
    <property type="match status" value="1"/>
</dbReference>
<dbReference type="PROSITE" id="PS51767">
    <property type="entry name" value="PEPTIDASE_A1"/>
    <property type="match status" value="1"/>
</dbReference>
<evidence type="ECO:0000256" key="1">
    <source>
        <dbReference type="SAM" id="MobiDB-lite"/>
    </source>
</evidence>
<protein>
    <recommendedName>
        <fullName evidence="3">Peptidase A1 domain-containing protein</fullName>
    </recommendedName>
</protein>
<sequence length="562" mass="60614">MVQARPWNALLVGVDSPPQNLTFLPSLTKSTLLISDGACSSQSSVCPLPLPNFWLNSSAHAEFVWIDSPSWDASTWDATVSEPLQLDGQGLLLHETLQLYNQPKTNINGFVNQAMALTQDMTVNYPDGTNYTMDVGFFSVYGAADNQTWTSTNGSKITLDSTLPSVYNGGVIPSTSYSLHMGSASLEVPGSLVLGGYDRSRCLTTPITSDSSVFQLHGINIGVRAGASAFIGATRPNISSIQLLSGPELTVLPNPGVPYMYLPRATCDAIAEYLPVNYNADKGLYIWNTSNPAYQQIVSSPHTLSFTFASSTSGSNDTIHIPFALLNLTLDSPIVNPPLQYFPCSPYSPSDSTTYHLGRAFLQGAFLAQHWQTNTTWLAQAPGPAKSSENIINLEPEDTTLAAMVNGPNWYSTWQDTLKPLANDKPGEITDSLSGGAIAGIVVGVVVGVLLVVAAVVFFFIRRRRARSSAGANAPGDGDDTRQELKDYPTEDNDHAAGASTPLVTSPSEAHSRHLVEAPYTEIHEIAGSKNRHDDEDPFKDKEMKLAEMEDRRSPVAELPTN</sequence>
<dbReference type="PANTHER" id="PTHR16861">
    <property type="entry name" value="GLYCOPROTEIN 38"/>
    <property type="match status" value="1"/>
</dbReference>
<dbReference type="GeneID" id="95976204"/>
<gene>
    <name evidence="4" type="ORF">AAFC00_002502</name>
</gene>
<dbReference type="EMBL" id="JBFMKM010000012">
    <property type="protein sequence ID" value="KAL1302057.1"/>
    <property type="molecule type" value="Genomic_DNA"/>
</dbReference>
<dbReference type="RefSeq" id="XP_069198333.1">
    <property type="nucleotide sequence ID" value="XM_069341827.1"/>
</dbReference>
<dbReference type="InterPro" id="IPR021109">
    <property type="entry name" value="Peptidase_aspartic_dom_sf"/>
</dbReference>
<dbReference type="Proteomes" id="UP001562354">
    <property type="component" value="Unassembled WGS sequence"/>
</dbReference>
<proteinExistence type="predicted"/>
<evidence type="ECO:0000256" key="2">
    <source>
        <dbReference type="SAM" id="Phobius"/>
    </source>
</evidence>
<evidence type="ECO:0000259" key="3">
    <source>
        <dbReference type="PROSITE" id="PS51767"/>
    </source>
</evidence>
<accession>A0ABR3P7B0</accession>
<keyword evidence="5" id="KW-1185">Reference proteome</keyword>
<dbReference type="InterPro" id="IPR033121">
    <property type="entry name" value="PEPTIDASE_A1"/>
</dbReference>